<name>A0A6A6S3S8_9PLEO</name>
<feature type="compositionally biased region" description="Polar residues" evidence="15">
    <location>
        <begin position="662"/>
        <end position="686"/>
    </location>
</feature>
<dbReference type="Gene3D" id="3.40.350.10">
    <property type="entry name" value="Creatinase/prolidase N-terminal domain"/>
    <property type="match status" value="1"/>
</dbReference>
<gene>
    <name evidence="17" type="ORF">P280DRAFT_516817</name>
</gene>
<dbReference type="Gene3D" id="3.90.230.10">
    <property type="entry name" value="Creatinase/methionine aminopeptidase superfamily"/>
    <property type="match status" value="1"/>
</dbReference>
<keyword evidence="7" id="KW-0645">Protease</keyword>
<comment type="function">
    <text evidence="3">Catalyzes the removal of a penultimate prolyl residue from the N-termini of peptides.</text>
</comment>
<dbReference type="Pfam" id="PF05195">
    <property type="entry name" value="AMP_N"/>
    <property type="match status" value="1"/>
</dbReference>
<dbReference type="InterPro" id="IPR007865">
    <property type="entry name" value="Aminopep_P_N"/>
</dbReference>
<feature type="region of interest" description="Disordered" evidence="15">
    <location>
        <begin position="763"/>
        <end position="785"/>
    </location>
</feature>
<dbReference type="Proteomes" id="UP000799753">
    <property type="component" value="Unassembled WGS sequence"/>
</dbReference>
<evidence type="ECO:0000256" key="3">
    <source>
        <dbReference type="ARBA" id="ARBA00002443"/>
    </source>
</evidence>
<evidence type="ECO:0000256" key="5">
    <source>
        <dbReference type="ARBA" id="ARBA00012574"/>
    </source>
</evidence>
<evidence type="ECO:0000256" key="2">
    <source>
        <dbReference type="ARBA" id="ARBA00001936"/>
    </source>
</evidence>
<feature type="region of interest" description="Disordered" evidence="15">
    <location>
        <begin position="849"/>
        <end position="926"/>
    </location>
</feature>
<sequence length="998" mass="111645">MPPPDAAKLADRLHHLKREEYWLHVEAEGPLEKYPAKHHARRVRDSLDVATGLIYLPGAPARDNEDSDMPAPFRQRRYFYYLSGCNEPDCHLTYDIQHDILALFIPRINPGRVIWNGRGSTPAEAMDKYDIDQVHYVDELQKELLEWQFRYRGSFYVLHQDQVPKRPSRSVDLDSTSLQPAMNRTRMIKDEHEINLIRKANDISSEAHKQVLANITKFKNEAQVEGLFMDVCISRQAKQQAYDPIAASGPNAGTLHYDANNEDFGDRQLMCLDAGCEFENYASDITRTFPLSSSWPSSEAENIYKLVQRMQETCIERLAPGVRYLDLHILAHQIAIDGLLQLGILQNGTKEEIYNAGTSRAFFPHGLGHHVGLEVHDVGQKELMSLHERNMNFEKAPSLYPEDFHLPVYDNDMCRAPTNPESPHLEEGMVVTVEPGIYFSSYALSHFYLPSPIHSKYINPEVVNKYLPVGGVRIEDDILITSKGYENLTTAPKGEAMLEIIRNTNVKWPFVSTSENNAPVRSPNIVDEEARFRAPGISKRMSEPRMKPISRASTTPVAKMGGGRSGDFDPFEGPSLFSGFEQLATVEKVERNSPVPSVEVNRRHDSLRTVCGNNSSDFVHLYTVLPQALGSQQMASVALGGKRGVRCPECCTVSEPMRSHTDSALTKNGNEHLSQTSNRSASTNQPKSPPADEKNRTSTNKREMQQIRPHLVPSFRKPETPTPLALGPHRHAEQELRNKANVNFGSIPAEGPQLRSVTFDSYLQQPQPSAQQHAPSSLNPWFASTAPSQRPLVQDVHSQIYCPEPSHRDPGPRGLSAAFDRERAARFHPSSGTRPLASHPSMPILRSSDQIQARDHHVPSSTNVPVNRHSSALHQPRTSIPPTTYPSRSDPHPRDISAARAQRTSHLPSQPARPQSLMANGSSNPWRDAADTAAAVVAAPLQALGYEEQVRMLRDQKMEELRRAMEMVWKVKEDVERTFGDALGGSGGNGRGDDMPKV</sequence>
<evidence type="ECO:0000256" key="7">
    <source>
        <dbReference type="ARBA" id="ARBA00022670"/>
    </source>
</evidence>
<dbReference type="PANTHER" id="PTHR43226">
    <property type="entry name" value="XAA-PRO AMINOPEPTIDASE 3"/>
    <property type="match status" value="1"/>
</dbReference>
<evidence type="ECO:0000256" key="8">
    <source>
        <dbReference type="ARBA" id="ARBA00022723"/>
    </source>
</evidence>
<proteinExistence type="inferred from homology"/>
<dbReference type="AlphaFoldDB" id="A0A6A6S3S8"/>
<keyword evidence="9" id="KW-0378">Hydrolase</keyword>
<feature type="compositionally biased region" description="Polar residues" evidence="15">
    <location>
        <begin position="859"/>
        <end position="887"/>
    </location>
</feature>
<feature type="region of interest" description="Disordered" evidence="15">
    <location>
        <begin position="979"/>
        <end position="998"/>
    </location>
</feature>
<comment type="cofactor">
    <cofactor evidence="2">
        <name>Mn(2+)</name>
        <dbReference type="ChEBI" id="CHEBI:29035"/>
    </cofactor>
</comment>
<evidence type="ECO:0000256" key="1">
    <source>
        <dbReference type="ARBA" id="ARBA00001424"/>
    </source>
</evidence>
<protein>
    <recommendedName>
        <fullName evidence="5">Xaa-Pro aminopeptidase</fullName>
        <ecNumber evidence="5">3.4.11.9</ecNumber>
    </recommendedName>
    <alternativeName>
        <fullName evidence="12">Aminoacylproline aminopeptidase</fullName>
    </alternativeName>
    <alternativeName>
        <fullName evidence="13">Prolidase</fullName>
    </alternativeName>
</protein>
<dbReference type="SUPFAM" id="SSF53092">
    <property type="entry name" value="Creatinase/prolidase N-terminal domain"/>
    <property type="match status" value="1"/>
</dbReference>
<dbReference type="EMBL" id="MU006782">
    <property type="protein sequence ID" value="KAF2641792.1"/>
    <property type="molecule type" value="Genomic_DNA"/>
</dbReference>
<organism evidence="17 18">
    <name type="scientific">Massarina eburnea CBS 473.64</name>
    <dbReference type="NCBI Taxonomy" id="1395130"/>
    <lineage>
        <taxon>Eukaryota</taxon>
        <taxon>Fungi</taxon>
        <taxon>Dikarya</taxon>
        <taxon>Ascomycota</taxon>
        <taxon>Pezizomycotina</taxon>
        <taxon>Dothideomycetes</taxon>
        <taxon>Pleosporomycetidae</taxon>
        <taxon>Pleosporales</taxon>
        <taxon>Massarineae</taxon>
        <taxon>Massarinaceae</taxon>
        <taxon>Massarina</taxon>
    </lineage>
</organism>
<evidence type="ECO:0000313" key="18">
    <source>
        <dbReference type="Proteomes" id="UP000799753"/>
    </source>
</evidence>
<evidence type="ECO:0000256" key="14">
    <source>
        <dbReference type="RuleBase" id="RU000590"/>
    </source>
</evidence>
<feature type="compositionally biased region" description="Low complexity" evidence="15">
    <location>
        <begin position="764"/>
        <end position="777"/>
    </location>
</feature>
<keyword evidence="18" id="KW-1185">Reference proteome</keyword>
<evidence type="ECO:0000256" key="4">
    <source>
        <dbReference type="ARBA" id="ARBA00008766"/>
    </source>
</evidence>
<keyword evidence="6" id="KW-0031">Aminopeptidase</keyword>
<evidence type="ECO:0000256" key="13">
    <source>
        <dbReference type="ARBA" id="ARBA00032413"/>
    </source>
</evidence>
<feature type="region of interest" description="Disordered" evidence="15">
    <location>
        <begin position="654"/>
        <end position="727"/>
    </location>
</feature>
<evidence type="ECO:0000256" key="12">
    <source>
        <dbReference type="ARBA" id="ARBA00030849"/>
    </source>
</evidence>
<dbReference type="SMART" id="SM01011">
    <property type="entry name" value="AMP_N"/>
    <property type="match status" value="1"/>
</dbReference>
<keyword evidence="8 14" id="KW-0479">Metal-binding</keyword>
<dbReference type="GO" id="GO:0006508">
    <property type="term" value="P:proteolysis"/>
    <property type="evidence" value="ECO:0007669"/>
    <property type="project" value="UniProtKB-KW"/>
</dbReference>
<dbReference type="PROSITE" id="PS00491">
    <property type="entry name" value="PROLINE_PEPTIDASE"/>
    <property type="match status" value="1"/>
</dbReference>
<dbReference type="InterPro" id="IPR001131">
    <property type="entry name" value="Peptidase_M24B_aminopep-P_CS"/>
</dbReference>
<dbReference type="OrthoDB" id="10261878at2759"/>
<evidence type="ECO:0000256" key="11">
    <source>
        <dbReference type="ARBA" id="ARBA00023211"/>
    </source>
</evidence>
<dbReference type="GO" id="GO:0030145">
    <property type="term" value="F:manganese ion binding"/>
    <property type="evidence" value="ECO:0007669"/>
    <property type="project" value="InterPro"/>
</dbReference>
<dbReference type="InterPro" id="IPR036005">
    <property type="entry name" value="Creatinase/aminopeptidase-like"/>
</dbReference>
<feature type="domain" description="Aminopeptidase P N-terminal" evidence="16">
    <location>
        <begin position="34"/>
        <end position="164"/>
    </location>
</feature>
<feature type="compositionally biased region" description="Basic and acidic residues" evidence="15">
    <location>
        <begin position="690"/>
        <end position="705"/>
    </location>
</feature>
<dbReference type="EC" id="3.4.11.9" evidence="5"/>
<evidence type="ECO:0000259" key="16">
    <source>
        <dbReference type="SMART" id="SM01011"/>
    </source>
</evidence>
<comment type="similarity">
    <text evidence="4 14">Belongs to the peptidase M24B family.</text>
</comment>
<evidence type="ECO:0000256" key="9">
    <source>
        <dbReference type="ARBA" id="ARBA00022801"/>
    </source>
</evidence>
<dbReference type="Pfam" id="PF00557">
    <property type="entry name" value="Peptidase_M24"/>
    <property type="match status" value="1"/>
</dbReference>
<keyword evidence="10" id="KW-0482">Metalloprotease</keyword>
<reference evidence="17" key="1">
    <citation type="journal article" date="2020" name="Stud. Mycol.">
        <title>101 Dothideomycetes genomes: a test case for predicting lifestyles and emergence of pathogens.</title>
        <authorList>
            <person name="Haridas S."/>
            <person name="Albert R."/>
            <person name="Binder M."/>
            <person name="Bloem J."/>
            <person name="Labutti K."/>
            <person name="Salamov A."/>
            <person name="Andreopoulos B."/>
            <person name="Baker S."/>
            <person name="Barry K."/>
            <person name="Bills G."/>
            <person name="Bluhm B."/>
            <person name="Cannon C."/>
            <person name="Castanera R."/>
            <person name="Culley D."/>
            <person name="Daum C."/>
            <person name="Ezra D."/>
            <person name="Gonzalez J."/>
            <person name="Henrissat B."/>
            <person name="Kuo A."/>
            <person name="Liang C."/>
            <person name="Lipzen A."/>
            <person name="Lutzoni F."/>
            <person name="Magnuson J."/>
            <person name="Mondo S."/>
            <person name="Nolan M."/>
            <person name="Ohm R."/>
            <person name="Pangilinan J."/>
            <person name="Park H.-J."/>
            <person name="Ramirez L."/>
            <person name="Alfaro M."/>
            <person name="Sun H."/>
            <person name="Tritt A."/>
            <person name="Yoshinaga Y."/>
            <person name="Zwiers L.-H."/>
            <person name="Turgeon B."/>
            <person name="Goodwin S."/>
            <person name="Spatafora J."/>
            <person name="Crous P."/>
            <person name="Grigoriev I."/>
        </authorList>
    </citation>
    <scope>NUCLEOTIDE SEQUENCE</scope>
    <source>
        <strain evidence="17">CBS 473.64</strain>
    </source>
</reference>
<evidence type="ECO:0000256" key="6">
    <source>
        <dbReference type="ARBA" id="ARBA00022438"/>
    </source>
</evidence>
<dbReference type="InterPro" id="IPR052433">
    <property type="entry name" value="X-Pro_dipept-like"/>
</dbReference>
<dbReference type="InterPro" id="IPR000994">
    <property type="entry name" value="Pept_M24"/>
</dbReference>
<evidence type="ECO:0000256" key="15">
    <source>
        <dbReference type="SAM" id="MobiDB-lite"/>
    </source>
</evidence>
<dbReference type="GO" id="GO:0070006">
    <property type="term" value="F:metalloaminopeptidase activity"/>
    <property type="evidence" value="ECO:0007669"/>
    <property type="project" value="InterPro"/>
</dbReference>
<dbReference type="PANTHER" id="PTHR43226:SF3">
    <property type="entry name" value="XAA-PRO AMINOPEPTIDASE AN0832-RELATED"/>
    <property type="match status" value="1"/>
</dbReference>
<keyword evidence="11" id="KW-0464">Manganese</keyword>
<dbReference type="InterPro" id="IPR029149">
    <property type="entry name" value="Creatin/AminoP/Spt16_N"/>
</dbReference>
<accession>A0A6A6S3S8</accession>
<dbReference type="SUPFAM" id="SSF55920">
    <property type="entry name" value="Creatinase/aminopeptidase"/>
    <property type="match status" value="1"/>
</dbReference>
<comment type="catalytic activity">
    <reaction evidence="1">
        <text>Release of any N-terminal amino acid, including proline, that is linked to proline, even from a dipeptide or tripeptide.</text>
        <dbReference type="EC" id="3.4.11.9"/>
    </reaction>
</comment>
<evidence type="ECO:0000256" key="10">
    <source>
        <dbReference type="ARBA" id="ARBA00023049"/>
    </source>
</evidence>
<evidence type="ECO:0000313" key="17">
    <source>
        <dbReference type="EMBL" id="KAF2641792.1"/>
    </source>
</evidence>
<dbReference type="CDD" id="cd01087">
    <property type="entry name" value="Prolidase"/>
    <property type="match status" value="1"/>
</dbReference>